<sequence length="160" mass="17736">MIKSKTIKFGDNVDTDQIIPAQYLSQATIQQMAPHTFEFYGNFTKDFKPGDIIAGNDNFGCGSSREQAPAVLKERGVSAVVARSFARIFYRNAINIGLLLVECEKADEIRQGDVLEIDTEMGAIRNITSDSTLEITPLPPFMQEILNCGGIVKYLDNRRG</sequence>
<dbReference type="InterPro" id="IPR011827">
    <property type="entry name" value="LeuD_type2/HacB/DmdB"/>
</dbReference>
<name>A0A2U3LYH5_9FIRM</name>
<dbReference type="SUPFAM" id="SSF52016">
    <property type="entry name" value="LeuD/IlvD-like"/>
    <property type="match status" value="1"/>
</dbReference>
<feature type="domain" description="Aconitase A/isopropylmalate dehydratase small subunit swivel" evidence="4">
    <location>
        <begin position="38"/>
        <end position="104"/>
    </location>
</feature>
<dbReference type="AlphaFoldDB" id="A0A2U3LYH5"/>
<dbReference type="InterPro" id="IPR050075">
    <property type="entry name" value="LeuD"/>
</dbReference>
<dbReference type="GO" id="GO:0009098">
    <property type="term" value="P:L-leucine biosynthetic process"/>
    <property type="evidence" value="ECO:0007669"/>
    <property type="project" value="UniProtKB-UniRule"/>
</dbReference>
<accession>A0A2U3LYH5</accession>
<evidence type="ECO:0000256" key="1">
    <source>
        <dbReference type="ARBA" id="ARBA00009869"/>
    </source>
</evidence>
<evidence type="ECO:0000259" key="4">
    <source>
        <dbReference type="Pfam" id="PF00694"/>
    </source>
</evidence>
<dbReference type="PANTHER" id="PTHR43345">
    <property type="entry name" value="3-ISOPROPYLMALATE DEHYDRATASE SMALL SUBUNIT 2-RELATED-RELATED"/>
    <property type="match status" value="1"/>
</dbReference>
<evidence type="ECO:0000313" key="6">
    <source>
        <dbReference type="Proteomes" id="UP000238916"/>
    </source>
</evidence>
<dbReference type="OrthoDB" id="9777465at2"/>
<dbReference type="Gene3D" id="3.20.19.10">
    <property type="entry name" value="Aconitase, domain 4"/>
    <property type="match status" value="1"/>
</dbReference>
<comment type="similarity">
    <text evidence="1 3">Belongs to the LeuD family. LeuD type 2 subfamily.</text>
</comment>
<evidence type="ECO:0000256" key="3">
    <source>
        <dbReference type="HAMAP-Rule" id="MF_01032"/>
    </source>
</evidence>
<dbReference type="HAMAP" id="MF_01032">
    <property type="entry name" value="LeuD_type2"/>
    <property type="match status" value="1"/>
</dbReference>
<gene>
    <name evidence="5" type="primary">leuD_2</name>
    <name evidence="3" type="synonym">leuD</name>
    <name evidence="5" type="ORF">SBF1_980006</name>
</gene>
<evidence type="ECO:0000256" key="2">
    <source>
        <dbReference type="ARBA" id="ARBA00023239"/>
    </source>
</evidence>
<comment type="function">
    <text evidence="3">Catalyzes the isomerization between 2-isopropylmalate and 3-isopropylmalate, via the formation of 2-isopropylmaleate.</text>
</comment>
<dbReference type="CDD" id="cd01577">
    <property type="entry name" value="IPMI_Swivel"/>
    <property type="match status" value="1"/>
</dbReference>
<dbReference type="UniPathway" id="UPA00048">
    <property type="reaction ID" value="UER00071"/>
</dbReference>
<dbReference type="EC" id="4.2.1.33" evidence="3"/>
<dbReference type="GO" id="GO:0003861">
    <property type="term" value="F:3-isopropylmalate dehydratase activity"/>
    <property type="evidence" value="ECO:0007669"/>
    <property type="project" value="UniProtKB-UniRule"/>
</dbReference>
<dbReference type="InterPro" id="IPR000573">
    <property type="entry name" value="AconitaseA/IPMdHydase_ssu_swvl"/>
</dbReference>
<protein>
    <recommendedName>
        <fullName evidence="3">3-isopropylmalate dehydratase small subunit</fullName>
        <ecNumber evidence="3">4.2.1.33</ecNumber>
    </recommendedName>
    <alternativeName>
        <fullName evidence="3">Alpha-IPM isomerase</fullName>
        <shortName evidence="3">IPMI</shortName>
    </alternativeName>
    <alternativeName>
        <fullName evidence="3">Isopropylmalate isomerase</fullName>
    </alternativeName>
</protein>
<evidence type="ECO:0000313" key="5">
    <source>
        <dbReference type="EMBL" id="SPF56997.1"/>
    </source>
</evidence>
<keyword evidence="3" id="KW-0028">Amino-acid biosynthesis</keyword>
<proteinExistence type="inferred from homology"/>
<dbReference type="Pfam" id="PF00694">
    <property type="entry name" value="Aconitase_C"/>
    <property type="match status" value="1"/>
</dbReference>
<keyword evidence="3" id="KW-0100">Branched-chain amino acid biosynthesis</keyword>
<dbReference type="NCBIfam" id="TIGR02087">
    <property type="entry name" value="LEUD_arch"/>
    <property type="match status" value="1"/>
</dbReference>
<dbReference type="InterPro" id="IPR033940">
    <property type="entry name" value="IPMI_Swivel"/>
</dbReference>
<organism evidence="5 6">
    <name type="scientific">Candidatus Desulfosporosinus infrequens</name>
    <dbReference type="NCBI Taxonomy" id="2043169"/>
    <lineage>
        <taxon>Bacteria</taxon>
        <taxon>Bacillati</taxon>
        <taxon>Bacillota</taxon>
        <taxon>Clostridia</taxon>
        <taxon>Eubacteriales</taxon>
        <taxon>Desulfitobacteriaceae</taxon>
        <taxon>Desulfosporosinus</taxon>
    </lineage>
</organism>
<dbReference type="PANTHER" id="PTHR43345:SF2">
    <property type="entry name" value="3-ISOPROPYLMALATE DEHYDRATASE SMALL SUBUNIT 1"/>
    <property type="match status" value="1"/>
</dbReference>
<comment type="pathway">
    <text evidence="3">Amino-acid biosynthesis; L-leucine biosynthesis; L-leucine from 3-methyl-2-oxobutanoate: step 2/4.</text>
</comment>
<keyword evidence="3" id="KW-0432">Leucine biosynthesis</keyword>
<dbReference type="Proteomes" id="UP000238916">
    <property type="component" value="Unassembled WGS sequence"/>
</dbReference>
<keyword evidence="2 3" id="KW-0456">Lyase</keyword>
<dbReference type="InterPro" id="IPR015928">
    <property type="entry name" value="Aconitase/3IPM_dehydase_swvl"/>
</dbReference>
<dbReference type="EMBL" id="OMOF01000970">
    <property type="protein sequence ID" value="SPF56997.1"/>
    <property type="molecule type" value="Genomic_DNA"/>
</dbReference>
<comment type="catalytic activity">
    <reaction evidence="3">
        <text>(2R,3S)-3-isopropylmalate = (2S)-2-isopropylmalate</text>
        <dbReference type="Rhea" id="RHEA:32287"/>
        <dbReference type="ChEBI" id="CHEBI:1178"/>
        <dbReference type="ChEBI" id="CHEBI:35121"/>
        <dbReference type="EC" id="4.2.1.33"/>
    </reaction>
</comment>
<comment type="subunit">
    <text evidence="3">Heterodimer of LeuC and LeuD.</text>
</comment>
<reference evidence="6" key="1">
    <citation type="submission" date="2018-02" db="EMBL/GenBank/DDBJ databases">
        <authorList>
            <person name="Hausmann B."/>
        </authorList>
    </citation>
    <scope>NUCLEOTIDE SEQUENCE [LARGE SCALE GENOMIC DNA]</scope>
    <source>
        <strain evidence="6">Peat soil MAG SbF1</strain>
    </source>
</reference>